<gene>
    <name evidence="1" type="ORF">NP493_1096g01043</name>
</gene>
<organism evidence="1 2">
    <name type="scientific">Ridgeia piscesae</name>
    <name type="common">Tubeworm</name>
    <dbReference type="NCBI Taxonomy" id="27915"/>
    <lineage>
        <taxon>Eukaryota</taxon>
        <taxon>Metazoa</taxon>
        <taxon>Spiralia</taxon>
        <taxon>Lophotrochozoa</taxon>
        <taxon>Annelida</taxon>
        <taxon>Polychaeta</taxon>
        <taxon>Sedentaria</taxon>
        <taxon>Canalipalpata</taxon>
        <taxon>Sabellida</taxon>
        <taxon>Siboglinidae</taxon>
        <taxon>Ridgeia</taxon>
    </lineage>
</organism>
<dbReference type="EMBL" id="JAODUO010001095">
    <property type="protein sequence ID" value="KAK2171170.1"/>
    <property type="molecule type" value="Genomic_DNA"/>
</dbReference>
<reference evidence="1" key="1">
    <citation type="journal article" date="2023" name="Mol. Biol. Evol.">
        <title>Third-Generation Sequencing Reveals the Adaptive Role of the Epigenome in Three Deep-Sea Polychaetes.</title>
        <authorList>
            <person name="Perez M."/>
            <person name="Aroh O."/>
            <person name="Sun Y."/>
            <person name="Lan Y."/>
            <person name="Juniper S.K."/>
            <person name="Young C.R."/>
            <person name="Angers B."/>
            <person name="Qian P.Y."/>
        </authorList>
    </citation>
    <scope>NUCLEOTIDE SEQUENCE</scope>
    <source>
        <strain evidence="1">R07B-5</strain>
    </source>
</reference>
<name>A0AAD9KHF2_RIDPI</name>
<dbReference type="AlphaFoldDB" id="A0AAD9KHF2"/>
<evidence type="ECO:0000313" key="2">
    <source>
        <dbReference type="Proteomes" id="UP001209878"/>
    </source>
</evidence>
<comment type="caution">
    <text evidence="1">The sequence shown here is derived from an EMBL/GenBank/DDBJ whole genome shotgun (WGS) entry which is preliminary data.</text>
</comment>
<protein>
    <submittedName>
        <fullName evidence="1">Uncharacterized protein</fullName>
    </submittedName>
</protein>
<evidence type="ECO:0000313" key="1">
    <source>
        <dbReference type="EMBL" id="KAK2171170.1"/>
    </source>
</evidence>
<accession>A0AAD9KHF2</accession>
<keyword evidence="2" id="KW-1185">Reference proteome</keyword>
<sequence>MAGIGRLRKDKMAQEFFHIFVILNAFQQIYSSVAIVETHGQAFIQTDKELRYMVDGVPLNVSKHDYAPRDE</sequence>
<dbReference type="Proteomes" id="UP001209878">
    <property type="component" value="Unassembled WGS sequence"/>
</dbReference>
<proteinExistence type="predicted"/>